<name>A0A091D419_FUKDA</name>
<evidence type="ECO:0000313" key="2">
    <source>
        <dbReference type="EMBL" id="KFO26854.1"/>
    </source>
</evidence>
<sequence>MAHKEQVLIEVGFVPVKDSQLLKESAGMRDLVAPLPQPKKEDNLLPEDPGKTESPLQKKGAEEADRRVADGATPKESAGVSAAVSKLNTPEGETSGGEYQTHSGEPCEIEMVTEESTTENLMGKEATGAEPASPSLFSPPVEECETVFKTALSSAR</sequence>
<feature type="region of interest" description="Disordered" evidence="1">
    <location>
        <begin position="29"/>
        <end position="140"/>
    </location>
</feature>
<evidence type="ECO:0000256" key="1">
    <source>
        <dbReference type="SAM" id="MobiDB-lite"/>
    </source>
</evidence>
<gene>
    <name evidence="2" type="ORF">H920_11749</name>
</gene>
<feature type="compositionally biased region" description="Basic and acidic residues" evidence="1">
    <location>
        <begin position="38"/>
        <end position="51"/>
    </location>
</feature>
<evidence type="ECO:0000313" key="3">
    <source>
        <dbReference type="Proteomes" id="UP000028990"/>
    </source>
</evidence>
<dbReference type="AlphaFoldDB" id="A0A091D419"/>
<accession>A0A091D419</accession>
<organism evidence="2 3">
    <name type="scientific">Fukomys damarensis</name>
    <name type="common">Damaraland mole rat</name>
    <name type="synonym">Cryptomys damarensis</name>
    <dbReference type="NCBI Taxonomy" id="885580"/>
    <lineage>
        <taxon>Eukaryota</taxon>
        <taxon>Metazoa</taxon>
        <taxon>Chordata</taxon>
        <taxon>Craniata</taxon>
        <taxon>Vertebrata</taxon>
        <taxon>Euteleostomi</taxon>
        <taxon>Mammalia</taxon>
        <taxon>Eutheria</taxon>
        <taxon>Euarchontoglires</taxon>
        <taxon>Glires</taxon>
        <taxon>Rodentia</taxon>
        <taxon>Hystricomorpha</taxon>
        <taxon>Bathyergidae</taxon>
        <taxon>Fukomys</taxon>
    </lineage>
</organism>
<reference evidence="2 3" key="1">
    <citation type="submission" date="2013-11" db="EMBL/GenBank/DDBJ databases">
        <title>The Damaraland mole rat (Fukomys damarensis) genome and evolution of African mole rats.</title>
        <authorList>
            <person name="Gladyshev V.N."/>
            <person name="Fang X."/>
        </authorList>
    </citation>
    <scope>NUCLEOTIDE SEQUENCE [LARGE SCALE GENOMIC DNA]</scope>
    <source>
        <tissue evidence="2">Liver</tissue>
    </source>
</reference>
<proteinExistence type="predicted"/>
<feature type="compositionally biased region" description="Acidic residues" evidence="1">
    <location>
        <begin position="107"/>
        <end position="117"/>
    </location>
</feature>
<feature type="compositionally biased region" description="Polar residues" evidence="1">
    <location>
        <begin position="86"/>
        <end position="103"/>
    </location>
</feature>
<protein>
    <submittedName>
        <fullName evidence="2">RE1-silencing transcription factor</fullName>
    </submittedName>
</protein>
<feature type="compositionally biased region" description="Basic and acidic residues" evidence="1">
    <location>
        <begin position="59"/>
        <end position="69"/>
    </location>
</feature>
<keyword evidence="3" id="KW-1185">Reference proteome</keyword>
<dbReference type="Proteomes" id="UP000028990">
    <property type="component" value="Unassembled WGS sequence"/>
</dbReference>
<dbReference type="EMBL" id="KN123079">
    <property type="protein sequence ID" value="KFO26854.1"/>
    <property type="molecule type" value="Genomic_DNA"/>
</dbReference>